<evidence type="ECO:0000259" key="7">
    <source>
        <dbReference type="Pfam" id="PF01593"/>
    </source>
</evidence>
<dbReference type="SUPFAM" id="SSF54373">
    <property type="entry name" value="FAD-linked reductases, C-terminal domain"/>
    <property type="match status" value="1"/>
</dbReference>
<evidence type="ECO:0000256" key="4">
    <source>
        <dbReference type="ARBA" id="ARBA00017871"/>
    </source>
</evidence>
<evidence type="ECO:0000256" key="3">
    <source>
        <dbReference type="ARBA" id="ARBA00012535"/>
    </source>
</evidence>
<organism evidence="8 9">
    <name type="scientific">Pseudomonas weihenstephanensis</name>
    <dbReference type="NCBI Taxonomy" id="1608994"/>
    <lineage>
        <taxon>Bacteria</taxon>
        <taxon>Pseudomonadati</taxon>
        <taxon>Pseudomonadota</taxon>
        <taxon>Gammaproteobacteria</taxon>
        <taxon>Pseudomonadales</taxon>
        <taxon>Pseudomonadaceae</taxon>
        <taxon>Pseudomonas</taxon>
    </lineage>
</organism>
<name>A0A0J6ID62_9PSED</name>
<dbReference type="GO" id="GO:0009851">
    <property type="term" value="P:auxin biosynthetic process"/>
    <property type="evidence" value="ECO:0007669"/>
    <property type="project" value="UniProtKB-KW"/>
</dbReference>
<evidence type="ECO:0000313" key="9">
    <source>
        <dbReference type="Proteomes" id="UP000036325"/>
    </source>
</evidence>
<comment type="catalytic activity">
    <reaction evidence="6">
        <text>L-tryptophan + O2 = indole-3-acetamide + CO2 + H2O</text>
        <dbReference type="Rhea" id="RHEA:16165"/>
        <dbReference type="ChEBI" id="CHEBI:15377"/>
        <dbReference type="ChEBI" id="CHEBI:15379"/>
        <dbReference type="ChEBI" id="CHEBI:16031"/>
        <dbReference type="ChEBI" id="CHEBI:16526"/>
        <dbReference type="ChEBI" id="CHEBI:57912"/>
        <dbReference type="EC" id="1.13.12.3"/>
    </reaction>
</comment>
<dbReference type="EC" id="1.13.12.3" evidence="3"/>
<dbReference type="SUPFAM" id="SSF51905">
    <property type="entry name" value="FAD/NAD(P)-binding domain"/>
    <property type="match status" value="1"/>
</dbReference>
<dbReference type="STRING" id="1608994.TU86_18210"/>
<dbReference type="OrthoDB" id="311718at2"/>
<protein>
    <recommendedName>
        <fullName evidence="4">Tryptophan 2-monooxygenase</fullName>
        <ecNumber evidence="3">1.13.12.3</ecNumber>
    </recommendedName>
</protein>
<comment type="similarity">
    <text evidence="2">Belongs to the tryptophan 2-monooxygenase family.</text>
</comment>
<evidence type="ECO:0000256" key="5">
    <source>
        <dbReference type="ARBA" id="ARBA00023070"/>
    </source>
</evidence>
<dbReference type="InterPro" id="IPR002937">
    <property type="entry name" value="Amino_oxidase"/>
</dbReference>
<dbReference type="InterPro" id="IPR050281">
    <property type="entry name" value="Flavin_monoamine_oxidase"/>
</dbReference>
<dbReference type="Gene3D" id="1.10.405.40">
    <property type="match status" value="1"/>
</dbReference>
<dbReference type="Pfam" id="PF01593">
    <property type="entry name" value="Amino_oxidase"/>
    <property type="match status" value="1"/>
</dbReference>
<dbReference type="Gene3D" id="3.50.50.60">
    <property type="entry name" value="FAD/NAD(P)-binding domain"/>
    <property type="match status" value="1"/>
</dbReference>
<evidence type="ECO:0000313" key="8">
    <source>
        <dbReference type="EMBL" id="KMN12540.1"/>
    </source>
</evidence>
<comment type="caution">
    <text evidence="8">The sequence shown here is derived from an EMBL/GenBank/DDBJ whole genome shotgun (WGS) entry which is preliminary data.</text>
</comment>
<keyword evidence="5" id="KW-0073">Auxin biosynthesis</keyword>
<dbReference type="PATRIC" id="fig|1608994.3.peg.4348"/>
<dbReference type="EMBL" id="JYLF01000008">
    <property type="protein sequence ID" value="KMN12540.1"/>
    <property type="molecule type" value="Genomic_DNA"/>
</dbReference>
<dbReference type="Proteomes" id="UP000036325">
    <property type="component" value="Unassembled WGS sequence"/>
</dbReference>
<gene>
    <name evidence="8" type="ORF">TU86_18210</name>
</gene>
<dbReference type="RefSeq" id="WP_048365700.1">
    <property type="nucleotide sequence ID" value="NZ_JYLF01000008.1"/>
</dbReference>
<proteinExistence type="inferred from homology"/>
<evidence type="ECO:0000256" key="6">
    <source>
        <dbReference type="ARBA" id="ARBA00047321"/>
    </source>
</evidence>
<dbReference type="GO" id="GO:0050361">
    <property type="term" value="F:tryptophan 2-monooxygenase activity"/>
    <property type="evidence" value="ECO:0007669"/>
    <property type="project" value="UniProtKB-EC"/>
</dbReference>
<dbReference type="GO" id="GO:0001716">
    <property type="term" value="F:L-amino-acid oxidase activity"/>
    <property type="evidence" value="ECO:0007669"/>
    <property type="project" value="TreeGrafter"/>
</dbReference>
<sequence length="614" mass="67631">MSSIPTRSLRSPILANKDVTALIPDFPFHYGQYLDDAQAQGRPLCQIDPLLHGTKTVLVVGAGVCGLVAAYELMKVGLHPVVVEATDRIGGRLHSVLQGDPEDPDAQVICELGAMRFPVSGKALFHYFNKVGMTLNSAPFPNPGSDAAVSTVVDFKGTTNYYENQSGAFPKPAEYVRLETEFFENFVGGEPFNFERIEAAMTEGTIDQALIKRLWNGVLKLADGRSWDDVSFYAALLQESGWSKQDIDLFGQIGFGTGGWNTDYPNSILEVLRVLYTALDADHTLMYDGSSTLPQKLWSSTARDLGDACVEWANDKSVESLSKAVLATPFNQEVRDIKREADGGFSVLIQDNSTDGQAGWHPFDFVVYTPHLRILDKMRYANTPQSLDPERALLPPETWEAIMYTHYMQSAKIFAATTSAFWNETPPEGSPRKMSVTLSDRLTRGTYPVDYAGSSGKHRGSGIYLSYTWNDDALKFLGDRASLSHAQLCTTLLESIYPDIKLDEHFSTSNAFIEYNWEEQPFHLGAFKMNLPGQYEYQRRIFSQFMTGVAQGDPDGFVLAGDDVSWTGGWAEGAVSSAINAVNKIAVCLGGGSYAQSPGPVESWEALKPIELNN</sequence>
<dbReference type="GO" id="GO:0009063">
    <property type="term" value="P:amino acid catabolic process"/>
    <property type="evidence" value="ECO:0007669"/>
    <property type="project" value="TreeGrafter"/>
</dbReference>
<evidence type="ECO:0000256" key="1">
    <source>
        <dbReference type="ARBA" id="ARBA00004814"/>
    </source>
</evidence>
<dbReference type="AlphaFoldDB" id="A0A0J6ID62"/>
<comment type="pathway">
    <text evidence="1">Plant hormone metabolism; auxin biosynthesis.</text>
</comment>
<feature type="domain" description="Amine oxidase" evidence="7">
    <location>
        <begin position="65"/>
        <end position="585"/>
    </location>
</feature>
<dbReference type="PANTHER" id="PTHR10742:SF342">
    <property type="entry name" value="AMINE OXIDASE"/>
    <property type="match status" value="1"/>
</dbReference>
<dbReference type="InterPro" id="IPR036188">
    <property type="entry name" value="FAD/NAD-bd_sf"/>
</dbReference>
<accession>A0A0J6ID62</accession>
<evidence type="ECO:0000256" key="2">
    <source>
        <dbReference type="ARBA" id="ARBA00005833"/>
    </source>
</evidence>
<dbReference type="Gene3D" id="3.90.660.10">
    <property type="match status" value="1"/>
</dbReference>
<dbReference type="PANTHER" id="PTHR10742">
    <property type="entry name" value="FLAVIN MONOAMINE OXIDASE"/>
    <property type="match status" value="1"/>
</dbReference>
<reference evidence="8 9" key="1">
    <citation type="submission" date="2015-02" db="EMBL/GenBank/DDBJ databases">
        <title>Pseudomonas helleri sp. nov. and Pseudomonas weihenstephanensis sp. nov., isolated from raw cows milk.</title>
        <authorList>
            <person name="von Neubeck M."/>
            <person name="Huptas C."/>
            <person name="Wenning M."/>
            <person name="Scherer S."/>
        </authorList>
    </citation>
    <scope>NUCLEOTIDE SEQUENCE [LARGE SCALE GENOMIC DNA]</scope>
    <source>
        <strain evidence="8 9">DSM 29166</strain>
    </source>
</reference>